<keyword evidence="1" id="KW-0732">Signal</keyword>
<feature type="non-terminal residue" evidence="2">
    <location>
        <position position="1"/>
    </location>
</feature>
<sequence length="66" mass="7736">RNQSRDIIIIRNLEIVPFPIVVPGPIYVSLDIEFTQALNRNLSVEVIIRKRVLSRWTRLPCNNRLP</sequence>
<organism evidence="2 3">
    <name type="scientific">Candidula unifasciata</name>
    <dbReference type="NCBI Taxonomy" id="100452"/>
    <lineage>
        <taxon>Eukaryota</taxon>
        <taxon>Metazoa</taxon>
        <taxon>Spiralia</taxon>
        <taxon>Lophotrochozoa</taxon>
        <taxon>Mollusca</taxon>
        <taxon>Gastropoda</taxon>
        <taxon>Heterobranchia</taxon>
        <taxon>Euthyneura</taxon>
        <taxon>Panpulmonata</taxon>
        <taxon>Eupulmonata</taxon>
        <taxon>Stylommatophora</taxon>
        <taxon>Helicina</taxon>
        <taxon>Helicoidea</taxon>
        <taxon>Geomitridae</taxon>
        <taxon>Candidula</taxon>
    </lineage>
</organism>
<accession>A0A8S3ZNJ7</accession>
<evidence type="ECO:0000313" key="2">
    <source>
        <dbReference type="EMBL" id="CAG5128936.1"/>
    </source>
</evidence>
<evidence type="ECO:0000313" key="3">
    <source>
        <dbReference type="Proteomes" id="UP000678393"/>
    </source>
</evidence>
<feature type="non-terminal residue" evidence="2">
    <location>
        <position position="66"/>
    </location>
</feature>
<dbReference type="EMBL" id="CAJHNH020003281">
    <property type="protein sequence ID" value="CAG5128936.1"/>
    <property type="molecule type" value="Genomic_DNA"/>
</dbReference>
<dbReference type="AlphaFoldDB" id="A0A8S3ZNJ7"/>
<gene>
    <name evidence="2" type="ORF">CUNI_LOCUS14494</name>
</gene>
<dbReference type="Proteomes" id="UP000678393">
    <property type="component" value="Unassembled WGS sequence"/>
</dbReference>
<evidence type="ECO:0000256" key="1">
    <source>
        <dbReference type="ARBA" id="ARBA00022729"/>
    </source>
</evidence>
<proteinExistence type="predicted"/>
<dbReference type="InterPro" id="IPR036846">
    <property type="entry name" value="GM2-AP_sf"/>
</dbReference>
<keyword evidence="3" id="KW-1185">Reference proteome</keyword>
<dbReference type="SUPFAM" id="SSF63707">
    <property type="entry name" value="Ganglioside M2 (gm2) activator"/>
    <property type="match status" value="1"/>
</dbReference>
<dbReference type="Gene3D" id="2.70.220.10">
    <property type="entry name" value="Ganglioside GM2 activator"/>
    <property type="match status" value="1"/>
</dbReference>
<reference evidence="2" key="1">
    <citation type="submission" date="2021-04" db="EMBL/GenBank/DDBJ databases">
        <authorList>
            <consortium name="Molecular Ecology Group"/>
        </authorList>
    </citation>
    <scope>NUCLEOTIDE SEQUENCE</scope>
</reference>
<name>A0A8S3ZNJ7_9EUPU</name>
<protein>
    <submittedName>
        <fullName evidence="2">Uncharacterized protein</fullName>
    </submittedName>
</protein>
<comment type="caution">
    <text evidence="2">The sequence shown here is derived from an EMBL/GenBank/DDBJ whole genome shotgun (WGS) entry which is preliminary data.</text>
</comment>